<name>A0A9P4IA56_9PEZI</name>
<dbReference type="EMBL" id="ML978127">
    <property type="protein sequence ID" value="KAF2097820.1"/>
    <property type="molecule type" value="Genomic_DNA"/>
</dbReference>
<evidence type="ECO:0000256" key="2">
    <source>
        <dbReference type="ARBA" id="ARBA00022630"/>
    </source>
</evidence>
<dbReference type="Pfam" id="PF00743">
    <property type="entry name" value="FMO-like"/>
    <property type="match status" value="1"/>
</dbReference>
<dbReference type="PANTHER" id="PTHR42877:SF5">
    <property type="entry name" value="L-ORNITHINE N(5)-MONOOXYGENASE-RELATED"/>
    <property type="match status" value="1"/>
</dbReference>
<proteinExistence type="inferred from homology"/>
<organism evidence="5 6">
    <name type="scientific">Rhizodiscina lignyota</name>
    <dbReference type="NCBI Taxonomy" id="1504668"/>
    <lineage>
        <taxon>Eukaryota</taxon>
        <taxon>Fungi</taxon>
        <taxon>Dikarya</taxon>
        <taxon>Ascomycota</taxon>
        <taxon>Pezizomycotina</taxon>
        <taxon>Dothideomycetes</taxon>
        <taxon>Pleosporomycetidae</taxon>
        <taxon>Aulographales</taxon>
        <taxon>Rhizodiscinaceae</taxon>
        <taxon>Rhizodiscina</taxon>
    </lineage>
</organism>
<dbReference type="GO" id="GO:0004499">
    <property type="term" value="F:N,N-dimethylaniline monooxygenase activity"/>
    <property type="evidence" value="ECO:0007669"/>
    <property type="project" value="InterPro"/>
</dbReference>
<comment type="caution">
    <text evidence="5">The sequence shown here is derived from an EMBL/GenBank/DDBJ whole genome shotgun (WGS) entry which is preliminary data.</text>
</comment>
<dbReference type="PANTHER" id="PTHR42877">
    <property type="entry name" value="L-ORNITHINE N(5)-MONOOXYGENASE-RELATED"/>
    <property type="match status" value="1"/>
</dbReference>
<dbReference type="InterPro" id="IPR051209">
    <property type="entry name" value="FAD-bind_Monooxygenase_sf"/>
</dbReference>
<keyword evidence="3" id="KW-0274">FAD</keyword>
<reference evidence="5" key="1">
    <citation type="journal article" date="2020" name="Stud. Mycol.">
        <title>101 Dothideomycetes genomes: a test case for predicting lifestyles and emergence of pathogens.</title>
        <authorList>
            <person name="Haridas S."/>
            <person name="Albert R."/>
            <person name="Binder M."/>
            <person name="Bloem J."/>
            <person name="Labutti K."/>
            <person name="Salamov A."/>
            <person name="Andreopoulos B."/>
            <person name="Baker S."/>
            <person name="Barry K."/>
            <person name="Bills G."/>
            <person name="Bluhm B."/>
            <person name="Cannon C."/>
            <person name="Castanera R."/>
            <person name="Culley D."/>
            <person name="Daum C."/>
            <person name="Ezra D."/>
            <person name="Gonzalez J."/>
            <person name="Henrissat B."/>
            <person name="Kuo A."/>
            <person name="Liang C."/>
            <person name="Lipzen A."/>
            <person name="Lutzoni F."/>
            <person name="Magnuson J."/>
            <person name="Mondo S."/>
            <person name="Nolan M."/>
            <person name="Ohm R."/>
            <person name="Pangilinan J."/>
            <person name="Park H.-J."/>
            <person name="Ramirez L."/>
            <person name="Alfaro M."/>
            <person name="Sun H."/>
            <person name="Tritt A."/>
            <person name="Yoshinaga Y."/>
            <person name="Zwiers L.-H."/>
            <person name="Turgeon B."/>
            <person name="Goodwin S."/>
            <person name="Spatafora J."/>
            <person name="Crous P."/>
            <person name="Grigoriev I."/>
        </authorList>
    </citation>
    <scope>NUCLEOTIDE SEQUENCE</scope>
    <source>
        <strain evidence="5">CBS 133067</strain>
    </source>
</reference>
<dbReference type="AlphaFoldDB" id="A0A9P4IA56"/>
<dbReference type="SUPFAM" id="SSF51905">
    <property type="entry name" value="FAD/NAD(P)-binding domain"/>
    <property type="match status" value="1"/>
</dbReference>
<dbReference type="GO" id="GO:0050661">
    <property type="term" value="F:NADP binding"/>
    <property type="evidence" value="ECO:0007669"/>
    <property type="project" value="InterPro"/>
</dbReference>
<evidence type="ECO:0000256" key="3">
    <source>
        <dbReference type="ARBA" id="ARBA00022827"/>
    </source>
</evidence>
<evidence type="ECO:0000313" key="6">
    <source>
        <dbReference type="Proteomes" id="UP000799772"/>
    </source>
</evidence>
<evidence type="ECO:0000313" key="5">
    <source>
        <dbReference type="EMBL" id="KAF2097820.1"/>
    </source>
</evidence>
<comment type="similarity">
    <text evidence="1">Belongs to the FAD-binding monooxygenase family.</text>
</comment>
<dbReference type="InterPro" id="IPR020946">
    <property type="entry name" value="Flavin_mOase-like"/>
</dbReference>
<keyword evidence="2" id="KW-0285">Flavoprotein</keyword>
<dbReference type="Gene3D" id="3.50.50.60">
    <property type="entry name" value="FAD/NAD(P)-binding domain"/>
    <property type="match status" value="2"/>
</dbReference>
<dbReference type="GO" id="GO:0050660">
    <property type="term" value="F:flavin adenine dinucleotide binding"/>
    <property type="evidence" value="ECO:0007669"/>
    <property type="project" value="InterPro"/>
</dbReference>
<sequence>MASPPTPSAIIVGAGPSGIALAHTLKCRLGFDNFEVFEKLEGVGGTWRRNTYPGCGCDVPSHLYSFSFNLNPNWSKELCEQNEILEYMEATVDKFNLRPHFKCGVSCIGAQWMSESNTWLVQLKDMKTGLAFSRSATIFVSAVGGISEPRNVEFPGMDTFNGRIFHTAQWEHGYDYKGKRMAVIGNGCSAAQVIPAVQPKVLKVTQYARSPQWYHERPNRAFTSFEKLCFKYVPFVQRCLRLRLFLDSDSLAKTYGSTEASKEHRAGVEQHAKEYIYKMTPKEYHDFIVPEFPLGCKRRIFDPDYLKTLHCKNVELIPEGIKRIDPTGIVSDSGIHEEFDVIVLATGFQVQNFLATIELVGKNGEKIHRQWDKHRGAQAYLGTYVHNFPNFAILFGPNTFPAHNSVIYSSEVQVEYIAKTLFAPIIDHRARTIEVKAAAEEQFAVEMDEQLKLSGAVFSAGCSNWYINSAGRNSASWPGKAAHFWYATWVPQWKSYTLSGGDYTWFLRRLYRYAKAGAMSKLGVVGVLFAGMIMAQQKMPFVYPERFLDTFQNFLSSVSSSSVRLV</sequence>
<protein>
    <submittedName>
        <fullName evidence="5">FAD/NAD(P)-binding domain-containing protein</fullName>
    </submittedName>
</protein>
<gene>
    <name evidence="5" type="ORF">NA57DRAFT_76627</name>
</gene>
<dbReference type="Proteomes" id="UP000799772">
    <property type="component" value="Unassembled WGS sequence"/>
</dbReference>
<keyword evidence="4" id="KW-0560">Oxidoreductase</keyword>
<evidence type="ECO:0000256" key="1">
    <source>
        <dbReference type="ARBA" id="ARBA00010139"/>
    </source>
</evidence>
<keyword evidence="6" id="KW-1185">Reference proteome</keyword>
<evidence type="ECO:0000256" key="4">
    <source>
        <dbReference type="ARBA" id="ARBA00023002"/>
    </source>
</evidence>
<dbReference type="InterPro" id="IPR036188">
    <property type="entry name" value="FAD/NAD-bd_sf"/>
</dbReference>
<dbReference type="OrthoDB" id="74360at2759"/>
<accession>A0A9P4IA56</accession>